<dbReference type="InterPro" id="IPR013083">
    <property type="entry name" value="Znf_RING/FYVE/PHD"/>
</dbReference>
<dbReference type="PANTHER" id="PTHR15439">
    <property type="entry name" value="RETINOBLASTOMA-BINDING PROTEIN 6"/>
    <property type="match status" value="1"/>
</dbReference>
<name>A0A814NG08_9BILA</name>
<dbReference type="SUPFAM" id="SSF57850">
    <property type="entry name" value="RING/U-box"/>
    <property type="match status" value="1"/>
</dbReference>
<keyword evidence="9" id="KW-1185">Reference proteome</keyword>
<feature type="compositionally biased region" description="Basic and acidic residues" evidence="6">
    <location>
        <begin position="547"/>
        <end position="558"/>
    </location>
</feature>
<dbReference type="PROSITE" id="PS51282">
    <property type="entry name" value="DWNN"/>
    <property type="match status" value="1"/>
</dbReference>
<dbReference type="GO" id="GO:0008270">
    <property type="term" value="F:zinc ion binding"/>
    <property type="evidence" value="ECO:0007669"/>
    <property type="project" value="UniProtKB-KW"/>
</dbReference>
<dbReference type="EMBL" id="CAJNOC010007082">
    <property type="protein sequence ID" value="CAF1091750.1"/>
    <property type="molecule type" value="Genomic_DNA"/>
</dbReference>
<dbReference type="Proteomes" id="UP000663879">
    <property type="component" value="Unassembled WGS sequence"/>
</dbReference>
<feature type="domain" description="DWNN" evidence="7">
    <location>
        <begin position="4"/>
        <end position="76"/>
    </location>
</feature>
<dbReference type="GO" id="GO:0006397">
    <property type="term" value="P:mRNA processing"/>
    <property type="evidence" value="ECO:0007669"/>
    <property type="project" value="InterPro"/>
</dbReference>
<evidence type="ECO:0000313" key="8">
    <source>
        <dbReference type="EMBL" id="CAF1091750.1"/>
    </source>
</evidence>
<dbReference type="Gene3D" id="3.10.20.90">
    <property type="entry name" value="Phosphatidylinositol 3-kinase Catalytic Subunit, Chain A, domain 1"/>
    <property type="match status" value="1"/>
</dbReference>
<keyword evidence="3" id="KW-0863">Zinc-finger</keyword>
<gene>
    <name evidence="8" type="ORF">OXX778_LOCUS20704</name>
</gene>
<evidence type="ECO:0000256" key="1">
    <source>
        <dbReference type="ARBA" id="ARBA00004123"/>
    </source>
</evidence>
<dbReference type="InterPro" id="IPR033489">
    <property type="entry name" value="RBBP6"/>
</dbReference>
<feature type="compositionally biased region" description="Basic residues" evidence="6">
    <location>
        <begin position="624"/>
        <end position="639"/>
    </location>
</feature>
<keyword evidence="2" id="KW-0479">Metal-binding</keyword>
<dbReference type="SMART" id="SM01180">
    <property type="entry name" value="DWNN"/>
    <property type="match status" value="1"/>
</dbReference>
<keyword evidence="5" id="KW-0539">Nucleus</keyword>
<sequence length="639" mass="73453">MSYIHFKTVYNLNYDKVTFDGSSLTLQQLKKLIAEKSKLSKKLDFDLEISNADTNQIYHDNDLIMKNTRVNVKRVIKNSTAPLRQKSPTPPIPTKTSTVTPTILPSTSLDLLTPNKNIPLGTSKSLSNINEPSQIGLAKTAFDSLAPLSIPSKPLVYVEEHNKTELTETEARLDEKAKLESILMSSMNKSPSTETQSRFIGFSKSWQKQTNPLNRPIPPGYLCVICKKPGHLKQLCPEAGSMPKPEERPKFPSGIPRTNLRPAQAGDKFAMLGPEGYVITEIDQKAAKIVKKDRILFEDEEEEGEHVSKIEEIKSEEIPKDLKCPFGEHLIKDAVLVPCCGNFICCDECIRQKIINEEQIICPNPTCDQEIEPLVSITPFHETRKKVQEYLTEIKTRQNQPQNETKTDVFFDLILNDIEAKTEKVETEEAAHVESQRLSPALLTPPNTPSIDASQIRPYIQSANYAGYQYRARFYGPKSYPPQMYSPYMPRPQFYPRPRFIRPMGGYPEMGYYSSMGQSPSSVPSSYQNVMTESQFYEYQENLKKEKEQKFEHREEHTIRKRSRTRSRDRYRRSRSRSRQRDKYKSKNISRSRSRSRRKKKSRSRSRTTTTTTSPESVISEKRKDKKSKNKSKKKKDKK</sequence>
<keyword evidence="4" id="KW-0862">Zinc</keyword>
<evidence type="ECO:0000313" key="9">
    <source>
        <dbReference type="Proteomes" id="UP000663879"/>
    </source>
</evidence>
<protein>
    <recommendedName>
        <fullName evidence="7">DWNN domain-containing protein</fullName>
    </recommendedName>
</protein>
<evidence type="ECO:0000256" key="2">
    <source>
        <dbReference type="ARBA" id="ARBA00022723"/>
    </source>
</evidence>
<evidence type="ECO:0000256" key="4">
    <source>
        <dbReference type="ARBA" id="ARBA00022833"/>
    </source>
</evidence>
<dbReference type="GO" id="GO:0061630">
    <property type="term" value="F:ubiquitin protein ligase activity"/>
    <property type="evidence" value="ECO:0007669"/>
    <property type="project" value="InterPro"/>
</dbReference>
<feature type="region of interest" description="Disordered" evidence="6">
    <location>
        <begin position="240"/>
        <end position="259"/>
    </location>
</feature>
<comment type="subcellular location">
    <subcellularLocation>
        <location evidence="1">Nucleus</location>
    </subcellularLocation>
</comment>
<dbReference type="GO" id="GO:0005634">
    <property type="term" value="C:nucleus"/>
    <property type="evidence" value="ECO:0007669"/>
    <property type="project" value="UniProtKB-SubCell"/>
</dbReference>
<dbReference type="OrthoDB" id="106784at2759"/>
<accession>A0A814NG08</accession>
<proteinExistence type="predicted"/>
<dbReference type="Gene3D" id="4.10.60.10">
    <property type="entry name" value="Zinc finger, CCHC-type"/>
    <property type="match status" value="1"/>
</dbReference>
<reference evidence="8" key="1">
    <citation type="submission" date="2021-02" db="EMBL/GenBank/DDBJ databases">
        <authorList>
            <person name="Nowell W R."/>
        </authorList>
    </citation>
    <scope>NUCLEOTIDE SEQUENCE</scope>
    <source>
        <strain evidence="8">Ploen Becks lab</strain>
    </source>
</reference>
<dbReference type="CDD" id="cd16620">
    <property type="entry name" value="vRING-HC-C4C4_RBBP6"/>
    <property type="match status" value="1"/>
</dbReference>
<dbReference type="InterPro" id="IPR014891">
    <property type="entry name" value="DWNN_domain"/>
</dbReference>
<feature type="region of interest" description="Disordered" evidence="6">
    <location>
        <begin position="547"/>
        <end position="639"/>
    </location>
</feature>
<evidence type="ECO:0000256" key="6">
    <source>
        <dbReference type="SAM" id="MobiDB-lite"/>
    </source>
</evidence>
<feature type="region of interest" description="Disordered" evidence="6">
    <location>
        <begin position="79"/>
        <end position="100"/>
    </location>
</feature>
<dbReference type="PANTHER" id="PTHR15439:SF0">
    <property type="entry name" value="CELL DIVISION CYCLE AND APOPTOSIS REGULATOR PROTEIN 1-RELATED"/>
    <property type="match status" value="1"/>
</dbReference>
<dbReference type="GO" id="GO:0006511">
    <property type="term" value="P:ubiquitin-dependent protein catabolic process"/>
    <property type="evidence" value="ECO:0007669"/>
    <property type="project" value="TreeGrafter"/>
</dbReference>
<feature type="compositionally biased region" description="Basic residues" evidence="6">
    <location>
        <begin position="586"/>
        <end position="606"/>
    </location>
</feature>
<dbReference type="Pfam" id="PF08783">
    <property type="entry name" value="DWNN"/>
    <property type="match status" value="1"/>
</dbReference>
<evidence type="ECO:0000259" key="7">
    <source>
        <dbReference type="PROSITE" id="PS51282"/>
    </source>
</evidence>
<feature type="compositionally biased region" description="Basic residues" evidence="6">
    <location>
        <begin position="559"/>
        <end position="578"/>
    </location>
</feature>
<comment type="caution">
    <text evidence="8">The sequence shown here is derived from an EMBL/GenBank/DDBJ whole genome shotgun (WGS) entry which is preliminary data.</text>
</comment>
<evidence type="ECO:0000256" key="3">
    <source>
        <dbReference type="ARBA" id="ARBA00022771"/>
    </source>
</evidence>
<organism evidence="8 9">
    <name type="scientific">Brachionus calyciflorus</name>
    <dbReference type="NCBI Taxonomy" id="104777"/>
    <lineage>
        <taxon>Eukaryota</taxon>
        <taxon>Metazoa</taxon>
        <taxon>Spiralia</taxon>
        <taxon>Gnathifera</taxon>
        <taxon>Rotifera</taxon>
        <taxon>Eurotatoria</taxon>
        <taxon>Monogononta</taxon>
        <taxon>Pseudotrocha</taxon>
        <taxon>Ploima</taxon>
        <taxon>Brachionidae</taxon>
        <taxon>Brachionus</taxon>
    </lineage>
</organism>
<evidence type="ECO:0000256" key="5">
    <source>
        <dbReference type="ARBA" id="ARBA00023242"/>
    </source>
</evidence>
<dbReference type="AlphaFoldDB" id="A0A814NG08"/>
<dbReference type="GO" id="GO:0016567">
    <property type="term" value="P:protein ubiquitination"/>
    <property type="evidence" value="ECO:0007669"/>
    <property type="project" value="InterPro"/>
</dbReference>
<dbReference type="Gene3D" id="3.30.40.10">
    <property type="entry name" value="Zinc/RING finger domain, C3HC4 (zinc finger)"/>
    <property type="match status" value="1"/>
</dbReference>